<accession>A0A5C0ZYK1</accession>
<dbReference type="Proteomes" id="UP000322553">
    <property type="component" value="Chromosome"/>
</dbReference>
<dbReference type="SUPFAM" id="SSF48452">
    <property type="entry name" value="TPR-like"/>
    <property type="match status" value="1"/>
</dbReference>
<dbReference type="OrthoDB" id="6397696at2"/>
<evidence type="ECO:0000256" key="1">
    <source>
        <dbReference type="SAM" id="MobiDB-lite"/>
    </source>
</evidence>
<protein>
    <submittedName>
        <fullName evidence="3">Uncharacterized protein</fullName>
    </submittedName>
</protein>
<dbReference type="KEGG" id="kuy:FY550_07495"/>
<proteinExistence type="predicted"/>
<dbReference type="AlphaFoldDB" id="A0A5C0ZYK1"/>
<dbReference type="RefSeq" id="WP_084387988.1">
    <property type="nucleotide sequence ID" value="NZ_CP043420.1"/>
</dbReference>
<name>A0A5C0ZYK1_9GAMM</name>
<dbReference type="SMART" id="SM00028">
    <property type="entry name" value="TPR"/>
    <property type="match status" value="2"/>
</dbReference>
<dbReference type="InterPro" id="IPR011990">
    <property type="entry name" value="TPR-like_helical_dom_sf"/>
</dbReference>
<keyword evidence="4" id="KW-1185">Reference proteome</keyword>
<feature type="region of interest" description="Disordered" evidence="1">
    <location>
        <begin position="392"/>
        <end position="434"/>
    </location>
</feature>
<dbReference type="InterPro" id="IPR019734">
    <property type="entry name" value="TPR_rpt"/>
</dbReference>
<organism evidence="3 4">
    <name type="scientific">Kushneria phosphatilytica</name>
    <dbReference type="NCBI Taxonomy" id="657387"/>
    <lineage>
        <taxon>Bacteria</taxon>
        <taxon>Pseudomonadati</taxon>
        <taxon>Pseudomonadota</taxon>
        <taxon>Gammaproteobacteria</taxon>
        <taxon>Oceanospirillales</taxon>
        <taxon>Halomonadaceae</taxon>
        <taxon>Kushneria</taxon>
    </lineage>
</organism>
<gene>
    <name evidence="3" type="ORF">FY550_07495</name>
</gene>
<reference evidence="3 4" key="1">
    <citation type="submission" date="2019-08" db="EMBL/GenBank/DDBJ databases">
        <title>Complete genome sequence of Kushneria sp. YCWA18, a halophilic phosphate-solubilizing bacterium isolated from Daqiao saltern in China.</title>
        <authorList>
            <person name="Du G.-X."/>
            <person name="Qu L.-Y."/>
        </authorList>
    </citation>
    <scope>NUCLEOTIDE SEQUENCE [LARGE SCALE GENOMIC DNA]</scope>
    <source>
        <strain evidence="3 4">YCWA18</strain>
    </source>
</reference>
<dbReference type="EMBL" id="CP043420">
    <property type="protein sequence ID" value="QEL10986.1"/>
    <property type="molecule type" value="Genomic_DNA"/>
</dbReference>
<sequence>MMIEPGYPYRRDICKGLRPLFCSVMAALLLVLSGLAQADGPALSQSTVDRLQQLQQQLSSGQTARVLKESRASARGLSRQGAEGWAKALYLQLAASAARRAEQPGEAAELLSQARAIEVAPYASRLKWLEQEAALRARAGEFDESARLYHRWASQASLPAKALWSAAQVDAHRGAWKEASDWLGQARSATSALNDEQRQLALTIYQHAGNDAAAAAMIELQLDGQDTDAEDWRQAAALYQRSGEPGRAAAVWEAGWQRGLLKGSDDLLQRIRLHMAGGTPARAGEILAAALKDGRLENTAANQRLLAQAWTQARARDRALAAWQGLAEHTDSAAAWQELGELAYGWGRWQHTVEALTRALQRSADHPGRLWLLKGVAAYELGDARQAREAFQQAARHEESSDQAEKWLKTLGESDDGPSLAKPEASAVTDARGG</sequence>
<dbReference type="Gene3D" id="1.25.40.10">
    <property type="entry name" value="Tetratricopeptide repeat domain"/>
    <property type="match status" value="1"/>
</dbReference>
<keyword evidence="2" id="KW-0732">Signal</keyword>
<evidence type="ECO:0000313" key="3">
    <source>
        <dbReference type="EMBL" id="QEL10986.1"/>
    </source>
</evidence>
<feature type="chain" id="PRO_5022753832" evidence="2">
    <location>
        <begin position="39"/>
        <end position="434"/>
    </location>
</feature>
<evidence type="ECO:0000313" key="4">
    <source>
        <dbReference type="Proteomes" id="UP000322553"/>
    </source>
</evidence>
<feature type="compositionally biased region" description="Basic and acidic residues" evidence="1">
    <location>
        <begin position="395"/>
        <end position="408"/>
    </location>
</feature>
<feature type="signal peptide" evidence="2">
    <location>
        <begin position="1"/>
        <end position="38"/>
    </location>
</feature>
<evidence type="ECO:0000256" key="2">
    <source>
        <dbReference type="SAM" id="SignalP"/>
    </source>
</evidence>